<feature type="compositionally biased region" description="Basic and acidic residues" evidence="1">
    <location>
        <begin position="95"/>
        <end position="110"/>
    </location>
</feature>
<feature type="compositionally biased region" description="Polar residues" evidence="1">
    <location>
        <begin position="32"/>
        <end position="44"/>
    </location>
</feature>
<protein>
    <submittedName>
        <fullName evidence="2">Uncharacterized protein</fullName>
    </submittedName>
</protein>
<feature type="region of interest" description="Disordered" evidence="1">
    <location>
        <begin position="21"/>
        <end position="63"/>
    </location>
</feature>
<organism evidence="2 3">
    <name type="scientific">Cardiocondyla obscurior</name>
    <dbReference type="NCBI Taxonomy" id="286306"/>
    <lineage>
        <taxon>Eukaryota</taxon>
        <taxon>Metazoa</taxon>
        <taxon>Ecdysozoa</taxon>
        <taxon>Arthropoda</taxon>
        <taxon>Hexapoda</taxon>
        <taxon>Insecta</taxon>
        <taxon>Pterygota</taxon>
        <taxon>Neoptera</taxon>
        <taxon>Endopterygota</taxon>
        <taxon>Hymenoptera</taxon>
        <taxon>Apocrita</taxon>
        <taxon>Aculeata</taxon>
        <taxon>Formicoidea</taxon>
        <taxon>Formicidae</taxon>
        <taxon>Myrmicinae</taxon>
        <taxon>Cardiocondyla</taxon>
    </lineage>
</organism>
<comment type="caution">
    <text evidence="2">The sequence shown here is derived from an EMBL/GenBank/DDBJ whole genome shotgun (WGS) entry which is preliminary data.</text>
</comment>
<reference evidence="2 3" key="1">
    <citation type="submission" date="2023-03" db="EMBL/GenBank/DDBJ databases">
        <title>High recombination rates correlate with genetic variation in Cardiocondyla obscurior ants.</title>
        <authorList>
            <person name="Errbii M."/>
        </authorList>
    </citation>
    <scope>NUCLEOTIDE SEQUENCE [LARGE SCALE GENOMIC DNA]</scope>
    <source>
        <strain evidence="2">Alpha-2009</strain>
        <tissue evidence="2">Whole body</tissue>
    </source>
</reference>
<gene>
    <name evidence="2" type="ORF">PUN28_018339</name>
</gene>
<dbReference type="EMBL" id="JADYXP020000022">
    <property type="protein sequence ID" value="KAL0102963.1"/>
    <property type="molecule type" value="Genomic_DNA"/>
</dbReference>
<feature type="compositionally biased region" description="Basic and acidic residues" evidence="1">
    <location>
        <begin position="47"/>
        <end position="56"/>
    </location>
</feature>
<evidence type="ECO:0000313" key="3">
    <source>
        <dbReference type="Proteomes" id="UP001430953"/>
    </source>
</evidence>
<proteinExistence type="predicted"/>
<accession>A0AAW2EHY5</accession>
<sequence length="116" mass="13384">MRLGRYLATVNPRISERRECYEKETTWKAPSDSESSTKNRTNQQKFRRGEDVEGKRRPGKHPATVNHLRKMERANESFGKERMLRGGCDLGEMEQIDKSSGEERTLREGDNLEGIG</sequence>
<feature type="region of interest" description="Disordered" evidence="1">
    <location>
        <begin position="92"/>
        <end position="116"/>
    </location>
</feature>
<name>A0AAW2EHY5_9HYME</name>
<evidence type="ECO:0000256" key="1">
    <source>
        <dbReference type="SAM" id="MobiDB-lite"/>
    </source>
</evidence>
<keyword evidence="3" id="KW-1185">Reference proteome</keyword>
<dbReference type="AlphaFoldDB" id="A0AAW2EHY5"/>
<dbReference type="Proteomes" id="UP001430953">
    <property type="component" value="Unassembled WGS sequence"/>
</dbReference>
<evidence type="ECO:0000313" key="2">
    <source>
        <dbReference type="EMBL" id="KAL0102963.1"/>
    </source>
</evidence>